<proteinExistence type="predicted"/>
<reference evidence="1 2" key="1">
    <citation type="journal article" date="2015" name="J. Biotechnol.">
        <title>Complete genome sequence of Pseudomonas rhizosphaerae IH5T (=DSM 16299T), a phosphate-solubilizing rhizobacterium for bacterial biofertilizer.</title>
        <authorList>
            <person name="Kwak Y."/>
            <person name="Jung B.K."/>
            <person name="Shin J.H."/>
        </authorList>
    </citation>
    <scope>NUCLEOTIDE SEQUENCE [LARGE SCALE GENOMIC DNA]</scope>
    <source>
        <strain evidence="1">DSM 16299</strain>
    </source>
</reference>
<gene>
    <name evidence="1" type="ORF">LT40_20740</name>
</gene>
<dbReference type="EMBL" id="CP009533">
    <property type="protein sequence ID" value="AIS19681.1"/>
    <property type="molecule type" value="Genomic_DNA"/>
</dbReference>
<protein>
    <recommendedName>
        <fullName evidence="3">DUF3509 domain-containing protein</fullName>
    </recommendedName>
</protein>
<dbReference type="OrthoDB" id="7030725at2"/>
<dbReference type="Pfam" id="PF12021">
    <property type="entry name" value="DUF3509"/>
    <property type="match status" value="1"/>
</dbReference>
<sequence length="96" mass="10456">MKNISLLLNEALTPYRVTLEGQDSLGNCQVVVMNAAGSVVTKRSVNRNQFEDLRSFTDVVDGLHRDLLVAEGRLEPSMIAALRNVSQSAGFSHALV</sequence>
<dbReference type="KEGG" id="prh:LT40_20740"/>
<organism evidence="1 2">
    <name type="scientific">Pseudomonas rhizosphaerae</name>
    <dbReference type="NCBI Taxonomy" id="216142"/>
    <lineage>
        <taxon>Bacteria</taxon>
        <taxon>Pseudomonadati</taxon>
        <taxon>Pseudomonadota</taxon>
        <taxon>Gammaproteobacteria</taxon>
        <taxon>Pseudomonadales</taxon>
        <taxon>Pseudomonadaceae</taxon>
        <taxon>Pseudomonas</taxon>
    </lineage>
</organism>
<keyword evidence="2" id="KW-1185">Reference proteome</keyword>
<evidence type="ECO:0000313" key="1">
    <source>
        <dbReference type="EMBL" id="AIS19681.1"/>
    </source>
</evidence>
<dbReference type="HOGENOM" id="CLU_167579_1_0_6"/>
<dbReference type="InterPro" id="IPR021898">
    <property type="entry name" value="DUF3509"/>
</dbReference>
<accession>A0A089ZRN3</accession>
<dbReference type="AlphaFoldDB" id="A0A089ZRN3"/>
<dbReference type="Proteomes" id="UP000029499">
    <property type="component" value="Chromosome"/>
</dbReference>
<dbReference type="RefSeq" id="WP_043193049.1">
    <property type="nucleotide sequence ID" value="NZ_CP009533.1"/>
</dbReference>
<evidence type="ECO:0000313" key="2">
    <source>
        <dbReference type="Proteomes" id="UP000029499"/>
    </source>
</evidence>
<name>A0A089ZRN3_9PSED</name>
<evidence type="ECO:0008006" key="3">
    <source>
        <dbReference type="Google" id="ProtNLM"/>
    </source>
</evidence>